<evidence type="ECO:0000313" key="6">
    <source>
        <dbReference type="EMBL" id="KWA68564.1"/>
    </source>
</evidence>
<dbReference type="InterPro" id="IPR058163">
    <property type="entry name" value="LysR-type_TF_proteobact-type"/>
</dbReference>
<proteinExistence type="inferred from homology"/>
<dbReference type="CDD" id="cd08422">
    <property type="entry name" value="PBP2_CrgA_like"/>
    <property type="match status" value="1"/>
</dbReference>
<dbReference type="EMBL" id="LPHB01000001">
    <property type="protein sequence ID" value="KWA68564.1"/>
    <property type="molecule type" value="Genomic_DNA"/>
</dbReference>
<dbReference type="InterPro" id="IPR005119">
    <property type="entry name" value="LysR_subst-bd"/>
</dbReference>
<evidence type="ECO:0000256" key="3">
    <source>
        <dbReference type="ARBA" id="ARBA00023125"/>
    </source>
</evidence>
<dbReference type="SUPFAM" id="SSF46785">
    <property type="entry name" value="Winged helix' DNA-binding domain"/>
    <property type="match status" value="1"/>
</dbReference>
<evidence type="ECO:0000256" key="4">
    <source>
        <dbReference type="ARBA" id="ARBA00023163"/>
    </source>
</evidence>
<dbReference type="Pfam" id="PF00126">
    <property type="entry name" value="HTH_1"/>
    <property type="match status" value="1"/>
</dbReference>
<dbReference type="PANTHER" id="PTHR30537:SF5">
    <property type="entry name" value="HTH-TYPE TRANSCRIPTIONAL ACTIVATOR TTDR-RELATED"/>
    <property type="match status" value="1"/>
</dbReference>
<protein>
    <submittedName>
        <fullName evidence="6">LysR family transcriptional regulator</fullName>
    </submittedName>
</protein>
<comment type="similarity">
    <text evidence="1">Belongs to the LysR transcriptional regulatory family.</text>
</comment>
<dbReference type="Pfam" id="PF03466">
    <property type="entry name" value="LysR_substrate"/>
    <property type="match status" value="1"/>
</dbReference>
<evidence type="ECO:0000256" key="2">
    <source>
        <dbReference type="ARBA" id="ARBA00023015"/>
    </source>
</evidence>
<dbReference type="InterPro" id="IPR000847">
    <property type="entry name" value="LysR_HTH_N"/>
</dbReference>
<evidence type="ECO:0000259" key="5">
    <source>
        <dbReference type="PROSITE" id="PS50931"/>
    </source>
</evidence>
<evidence type="ECO:0000313" key="7">
    <source>
        <dbReference type="Proteomes" id="UP000068603"/>
    </source>
</evidence>
<dbReference type="PROSITE" id="PS50931">
    <property type="entry name" value="HTH_LYSR"/>
    <property type="match status" value="1"/>
</dbReference>
<organism evidence="6">
    <name type="scientific">Burkholderia stagnalis</name>
    <dbReference type="NCBI Taxonomy" id="1503054"/>
    <lineage>
        <taxon>Bacteria</taxon>
        <taxon>Pseudomonadati</taxon>
        <taxon>Pseudomonadota</taxon>
        <taxon>Betaproteobacteria</taxon>
        <taxon>Burkholderiales</taxon>
        <taxon>Burkholderiaceae</taxon>
        <taxon>Burkholderia</taxon>
        <taxon>Burkholderia cepacia complex</taxon>
    </lineage>
</organism>
<dbReference type="PANTHER" id="PTHR30537">
    <property type="entry name" value="HTH-TYPE TRANSCRIPTIONAL REGULATOR"/>
    <property type="match status" value="1"/>
</dbReference>
<keyword evidence="3" id="KW-0238">DNA-binding</keyword>
<name>A0A108AAY2_9BURK</name>
<dbReference type="STRING" id="1503054.WT74_27465"/>
<dbReference type="Proteomes" id="UP000068603">
    <property type="component" value="Unassembled WGS sequence"/>
</dbReference>
<dbReference type="Gene3D" id="1.10.10.10">
    <property type="entry name" value="Winged helix-like DNA-binding domain superfamily/Winged helix DNA-binding domain"/>
    <property type="match status" value="1"/>
</dbReference>
<dbReference type="AlphaFoldDB" id="A0A108AAY2"/>
<dbReference type="FunFam" id="1.10.10.10:FF:000001">
    <property type="entry name" value="LysR family transcriptional regulator"/>
    <property type="match status" value="1"/>
</dbReference>
<dbReference type="GO" id="GO:0003677">
    <property type="term" value="F:DNA binding"/>
    <property type="evidence" value="ECO:0007669"/>
    <property type="project" value="UniProtKB-KW"/>
</dbReference>
<gene>
    <name evidence="6" type="ORF">WT44_01065</name>
</gene>
<dbReference type="InterPro" id="IPR036388">
    <property type="entry name" value="WH-like_DNA-bd_sf"/>
</dbReference>
<dbReference type="InterPro" id="IPR036390">
    <property type="entry name" value="WH_DNA-bd_sf"/>
</dbReference>
<reference evidence="6 7" key="1">
    <citation type="submission" date="2015-11" db="EMBL/GenBank/DDBJ databases">
        <title>Expanding the genomic diversity of Burkholderia species for the development of highly accurate diagnostics.</title>
        <authorList>
            <person name="Sahl J."/>
            <person name="Keim P."/>
            <person name="Wagner D."/>
        </authorList>
    </citation>
    <scope>NUCLEOTIDE SEQUENCE [LARGE SCALE GENOMIC DNA]</scope>
    <source>
        <strain evidence="6 7">MSMB1960WGS</strain>
    </source>
</reference>
<comment type="caution">
    <text evidence="6">The sequence shown here is derived from an EMBL/GenBank/DDBJ whole genome shotgun (WGS) entry which is preliminary data.</text>
</comment>
<keyword evidence="4" id="KW-0804">Transcription</keyword>
<dbReference type="GeneID" id="93055818"/>
<keyword evidence="2" id="KW-0805">Transcription regulation</keyword>
<evidence type="ECO:0000256" key="1">
    <source>
        <dbReference type="ARBA" id="ARBA00009437"/>
    </source>
</evidence>
<feature type="domain" description="HTH lysR-type" evidence="5">
    <location>
        <begin position="1"/>
        <end position="59"/>
    </location>
</feature>
<dbReference type="Gene3D" id="3.40.190.290">
    <property type="match status" value="1"/>
</dbReference>
<dbReference type="GO" id="GO:0003700">
    <property type="term" value="F:DNA-binding transcription factor activity"/>
    <property type="evidence" value="ECO:0007669"/>
    <property type="project" value="InterPro"/>
</dbReference>
<sequence length="313" mass="34731">MDYLQSIRVFVRIAELGSYSRAARALRISNSLATRLVMSLESHLDARLFQRSTRRLSLTEQGQAYLECVSRILADLERAERLVAAHTREPAGTLRIAAHPMFSLHGFSAALSAYAQRYPRVTLDLTLTDRPVNLIEERFDVGVLMGRQVTGDSIVKRWLMRTRMMVCAAPAYLKKHGAPAHPEDLAGHAWLHLPLERYGEQLELLGPDGPVQVNPTNVALANNSSMLRELAVLGMGIALLPCHMVDDDLREGRLVRLLADYHLPPADIHVAYPSRTHLPSKVRTFADHLVESAGAALDTRIADPDFAPVRTAA</sequence>
<dbReference type="RefSeq" id="WP_060148690.1">
    <property type="nucleotide sequence ID" value="NZ_CP156686.1"/>
</dbReference>
<accession>A0A108AAY2</accession>
<dbReference type="SUPFAM" id="SSF53850">
    <property type="entry name" value="Periplasmic binding protein-like II"/>
    <property type="match status" value="1"/>
</dbReference>